<evidence type="ECO:0000256" key="2">
    <source>
        <dbReference type="ARBA" id="ARBA00022679"/>
    </source>
</evidence>
<keyword evidence="2" id="KW-0808">Transferase</keyword>
<name>A0A9P7C873_9FUNG</name>
<keyword evidence="4" id="KW-1185">Reference proteome</keyword>
<comment type="caution">
    <text evidence="3">The sequence shown here is derived from an EMBL/GenBank/DDBJ whole genome shotgun (WGS) entry which is preliminary data.</text>
</comment>
<organism evidence="3 4">
    <name type="scientific">Rhizopus delemar</name>
    <dbReference type="NCBI Taxonomy" id="936053"/>
    <lineage>
        <taxon>Eukaryota</taxon>
        <taxon>Fungi</taxon>
        <taxon>Fungi incertae sedis</taxon>
        <taxon>Mucoromycota</taxon>
        <taxon>Mucoromycotina</taxon>
        <taxon>Mucoromycetes</taxon>
        <taxon>Mucorales</taxon>
        <taxon>Mucorineae</taxon>
        <taxon>Rhizopodaceae</taxon>
        <taxon>Rhizopus</taxon>
    </lineage>
</organism>
<protein>
    <recommendedName>
        <fullName evidence="5">ADP-heptose--LPS heptosyltransferase</fullName>
    </recommendedName>
</protein>
<evidence type="ECO:0008006" key="5">
    <source>
        <dbReference type="Google" id="ProtNLM"/>
    </source>
</evidence>
<reference evidence="3 4" key="1">
    <citation type="journal article" date="2020" name="Microb. Genom.">
        <title>Genetic diversity of clinical and environmental Mucorales isolates obtained from an investigation of mucormycosis cases among solid organ transplant recipients.</title>
        <authorList>
            <person name="Nguyen M.H."/>
            <person name="Kaul D."/>
            <person name="Muto C."/>
            <person name="Cheng S.J."/>
            <person name="Richter R.A."/>
            <person name="Bruno V.M."/>
            <person name="Liu G."/>
            <person name="Beyhan S."/>
            <person name="Sundermann A.J."/>
            <person name="Mounaud S."/>
            <person name="Pasculle A.W."/>
            <person name="Nierman W.C."/>
            <person name="Driscoll E."/>
            <person name="Cumbie R."/>
            <person name="Clancy C.J."/>
            <person name="Dupont C.L."/>
        </authorList>
    </citation>
    <scope>NUCLEOTIDE SEQUENCE [LARGE SCALE GENOMIC DNA]</scope>
    <source>
        <strain evidence="3 4">GL24</strain>
    </source>
</reference>
<dbReference type="EMBL" id="JAANIU010006794">
    <property type="protein sequence ID" value="KAG1540220.1"/>
    <property type="molecule type" value="Genomic_DNA"/>
</dbReference>
<dbReference type="SUPFAM" id="SSF53756">
    <property type="entry name" value="UDP-Glycosyltransferase/glycogen phosphorylase"/>
    <property type="match status" value="1"/>
</dbReference>
<dbReference type="InterPro" id="IPR002201">
    <property type="entry name" value="Glyco_trans_9"/>
</dbReference>
<dbReference type="PANTHER" id="PTHR30160">
    <property type="entry name" value="TETRAACYLDISACCHARIDE 4'-KINASE-RELATED"/>
    <property type="match status" value="1"/>
</dbReference>
<keyword evidence="1" id="KW-0328">Glycosyltransferase</keyword>
<dbReference type="Gene3D" id="3.40.50.2000">
    <property type="entry name" value="Glycogen Phosphorylase B"/>
    <property type="match status" value="1"/>
</dbReference>
<evidence type="ECO:0000313" key="4">
    <source>
        <dbReference type="Proteomes" id="UP000740926"/>
    </source>
</evidence>
<dbReference type="InterPro" id="IPR051199">
    <property type="entry name" value="LPS_LOS_Heptosyltrfase"/>
</dbReference>
<dbReference type="Proteomes" id="UP000740926">
    <property type="component" value="Unassembled WGS sequence"/>
</dbReference>
<dbReference type="Pfam" id="PF01075">
    <property type="entry name" value="Glyco_transf_9"/>
    <property type="match status" value="1"/>
</dbReference>
<dbReference type="GO" id="GO:0008713">
    <property type="term" value="F:ADP-heptose-lipopolysaccharide heptosyltransferase activity"/>
    <property type="evidence" value="ECO:0007669"/>
    <property type="project" value="TreeGrafter"/>
</dbReference>
<sequence length="210" mass="23269">MGFDNNRLGDRVWTHSHRKDINEYIGLANLRLLATHQDHDPERTARHAFLEIASPHIGNVKPADIVLIPGGGAGAFKRWSLDHYLALADLLQAHFCGSAHFTYVRGPDEAEIRERLASLGRRDFHIEFCRPAAKLAALMQNARLVVSNDCGPSHIAQGLCVPYVGVFNEPNPEWFWARPYSRDIVPDDGTTNINSIAPARGLQGCLAVMA</sequence>
<accession>A0A9P7C873</accession>
<evidence type="ECO:0000256" key="1">
    <source>
        <dbReference type="ARBA" id="ARBA00022676"/>
    </source>
</evidence>
<gene>
    <name evidence="3" type="ORF">G6F50_014394</name>
</gene>
<dbReference type="GO" id="GO:0005829">
    <property type="term" value="C:cytosol"/>
    <property type="evidence" value="ECO:0007669"/>
    <property type="project" value="TreeGrafter"/>
</dbReference>
<evidence type="ECO:0000313" key="3">
    <source>
        <dbReference type="EMBL" id="KAG1540220.1"/>
    </source>
</evidence>
<dbReference type="AlphaFoldDB" id="A0A9P7C873"/>
<proteinExistence type="predicted"/>